<name>A0A2M9YJ89_9LEPT</name>
<sequence length="71" mass="8376">MKETEYKNTMKVIERMDKEDNNIPTSPEDRASYLFYRGYGIKQVCKITGISHEIAKKLNRKVNYSDKQEEA</sequence>
<evidence type="ECO:0000313" key="1">
    <source>
        <dbReference type="EMBL" id="PJZ51603.1"/>
    </source>
</evidence>
<dbReference type="Proteomes" id="UP000232188">
    <property type="component" value="Unassembled WGS sequence"/>
</dbReference>
<accession>A0A2M9YJ89</accession>
<proteinExistence type="predicted"/>
<dbReference type="RefSeq" id="WP_100787398.1">
    <property type="nucleotide sequence ID" value="NZ_NPDU01000024.1"/>
</dbReference>
<organism evidence="1 4">
    <name type="scientific">Leptospira adleri</name>
    <dbReference type="NCBI Taxonomy" id="2023186"/>
    <lineage>
        <taxon>Bacteria</taxon>
        <taxon>Pseudomonadati</taxon>
        <taxon>Spirochaetota</taxon>
        <taxon>Spirochaetia</taxon>
        <taxon>Leptospirales</taxon>
        <taxon>Leptospiraceae</taxon>
        <taxon>Leptospira</taxon>
    </lineage>
</organism>
<comment type="caution">
    <text evidence="1">The sequence shown here is derived from an EMBL/GenBank/DDBJ whole genome shotgun (WGS) entry which is preliminary data.</text>
</comment>
<dbReference type="Proteomes" id="UP000232149">
    <property type="component" value="Unassembled WGS sequence"/>
</dbReference>
<dbReference type="EMBL" id="NPDV01000022">
    <property type="protein sequence ID" value="PJZ51603.1"/>
    <property type="molecule type" value="Genomic_DNA"/>
</dbReference>
<dbReference type="EMBL" id="NPDU01000024">
    <property type="protein sequence ID" value="PJZ61888.1"/>
    <property type="molecule type" value="Genomic_DNA"/>
</dbReference>
<evidence type="ECO:0000313" key="2">
    <source>
        <dbReference type="EMBL" id="PJZ61888.1"/>
    </source>
</evidence>
<evidence type="ECO:0000313" key="3">
    <source>
        <dbReference type="Proteomes" id="UP000232149"/>
    </source>
</evidence>
<keyword evidence="3" id="KW-1185">Reference proteome</keyword>
<protein>
    <submittedName>
        <fullName evidence="1">Uncharacterized protein</fullName>
    </submittedName>
</protein>
<dbReference type="AlphaFoldDB" id="A0A2M9YJ89"/>
<gene>
    <name evidence="2" type="ORF">CH376_10820</name>
    <name evidence="1" type="ORF">CH380_19345</name>
</gene>
<reference evidence="3 4" key="1">
    <citation type="submission" date="2017-07" db="EMBL/GenBank/DDBJ databases">
        <title>Leptospira spp. isolated from tropical soils.</title>
        <authorList>
            <person name="Thibeaux R."/>
            <person name="Iraola G."/>
            <person name="Ferres I."/>
            <person name="Bierque E."/>
            <person name="Girault D."/>
            <person name="Soupe-Gilbert M.-E."/>
            <person name="Picardeau M."/>
            <person name="Goarant C."/>
        </authorList>
    </citation>
    <scope>NUCLEOTIDE SEQUENCE [LARGE SCALE GENOMIC DNA]</scope>
    <source>
        <strain evidence="1 4">FH2-B-C1</strain>
        <strain evidence="2 3">FH2-B-D1</strain>
    </source>
</reference>
<evidence type="ECO:0000313" key="4">
    <source>
        <dbReference type="Proteomes" id="UP000232188"/>
    </source>
</evidence>